<dbReference type="Proteomes" id="UP000007319">
    <property type="component" value="Plasmid AZOBR_p1"/>
</dbReference>
<dbReference type="EMBL" id="HE577328">
    <property type="protein sequence ID" value="CCC99714.1"/>
    <property type="molecule type" value="Genomic_DNA"/>
</dbReference>
<accession>A0A9P1JTV1</accession>
<keyword evidence="2" id="KW-1185">Reference proteome</keyword>
<evidence type="ECO:0000313" key="1">
    <source>
        <dbReference type="EMBL" id="CCC99714.1"/>
    </source>
</evidence>
<reference evidence="1 2" key="1">
    <citation type="journal article" date="2011" name="PLoS Genet.">
        <title>Azospirillum genomes reveal transition of bacteria from aquatic to terrestrial environments.</title>
        <authorList>
            <person name="Wisniewski-Dye F."/>
            <person name="Borziak K."/>
            <person name="Khalsa-Moyers G."/>
            <person name="Alexandre G."/>
            <person name="Sukharnikov L.O."/>
            <person name="Wuichet K."/>
            <person name="Hurst G.B."/>
            <person name="McDonald W.H."/>
            <person name="Robertson J.S."/>
            <person name="Barbe V."/>
            <person name="Calteau A."/>
            <person name="Rouy Z."/>
            <person name="Mangenot S."/>
            <person name="Prigent-Combaret C."/>
            <person name="Normand P."/>
            <person name="Boyer M."/>
            <person name="Siguier P."/>
            <person name="Dessaux Y."/>
            <person name="Elmerich C."/>
            <person name="Condemine G."/>
            <person name="Krishnen G."/>
            <person name="Kennedy I."/>
            <person name="Paterson A.H."/>
            <person name="Gonzalez V."/>
            <person name="Mavingui P."/>
            <person name="Zhulin I.B."/>
        </authorList>
    </citation>
    <scope>NUCLEOTIDE SEQUENCE [LARGE SCALE GENOMIC DNA]</scope>
    <source>
        <strain evidence="1 2">Sp245</strain>
    </source>
</reference>
<gene>
    <name evidence="1" type="ORF">AZOBR_p120032</name>
</gene>
<sequence>MIACCALVLIASPSERMLRVHGVGQNREGVARRTKGARVLPLPPPAPARRVAPGVGVGPPGRLGLCGGAINLRWCLSPPIRVTPCAALAERGEGRGAYAQGPWSPLRRVRYASITSIMEIALFIGWRTALDDRGALPFDHRA</sequence>
<proteinExistence type="predicted"/>
<evidence type="ECO:0000313" key="2">
    <source>
        <dbReference type="Proteomes" id="UP000007319"/>
    </source>
</evidence>
<dbReference type="KEGG" id="abs:AZOBR_p120032"/>
<name>A0A9P1JTV1_9PROT</name>
<geneLocation type="plasmid" evidence="1 2">
    <name>AZOBR_p1</name>
</geneLocation>
<protein>
    <submittedName>
        <fullName evidence="1">Uncharacterized protein</fullName>
    </submittedName>
</protein>
<keyword evidence="1" id="KW-0614">Plasmid</keyword>
<organism evidence="1 2">
    <name type="scientific">Azospirillum baldaniorum</name>
    <dbReference type="NCBI Taxonomy" id="1064539"/>
    <lineage>
        <taxon>Bacteria</taxon>
        <taxon>Pseudomonadati</taxon>
        <taxon>Pseudomonadota</taxon>
        <taxon>Alphaproteobacteria</taxon>
        <taxon>Rhodospirillales</taxon>
        <taxon>Azospirillaceae</taxon>
        <taxon>Azospirillum</taxon>
    </lineage>
</organism>
<dbReference type="AlphaFoldDB" id="A0A9P1JTV1"/>